<comment type="caution">
    <text evidence="1">The sequence shown here is derived from an EMBL/GenBank/DDBJ whole genome shotgun (WGS) entry which is preliminary data.</text>
</comment>
<dbReference type="AlphaFoldDB" id="A0A150RNY4"/>
<name>A0A150RNY4_SORCE</name>
<protein>
    <submittedName>
        <fullName evidence="1">Uncharacterized protein</fullName>
    </submittedName>
</protein>
<accession>A0A150RNY4</accession>
<evidence type="ECO:0000313" key="2">
    <source>
        <dbReference type="Proteomes" id="UP000075635"/>
    </source>
</evidence>
<reference evidence="1 2" key="1">
    <citation type="submission" date="2014-02" db="EMBL/GenBank/DDBJ databases">
        <title>The small core and large imbalanced accessory genome model reveals a collaborative survival strategy of Sorangium cellulosum strains in nature.</title>
        <authorList>
            <person name="Han K."/>
            <person name="Peng R."/>
            <person name="Blom J."/>
            <person name="Li Y.-Z."/>
        </authorList>
    </citation>
    <scope>NUCLEOTIDE SEQUENCE [LARGE SCALE GENOMIC DNA]</scope>
    <source>
        <strain evidence="1 2">So0011-07</strain>
    </source>
</reference>
<proteinExistence type="predicted"/>
<dbReference type="Proteomes" id="UP000075635">
    <property type="component" value="Unassembled WGS sequence"/>
</dbReference>
<dbReference type="EMBL" id="JEMB01002360">
    <property type="protein sequence ID" value="KYF81706.1"/>
    <property type="molecule type" value="Genomic_DNA"/>
</dbReference>
<evidence type="ECO:0000313" key="1">
    <source>
        <dbReference type="EMBL" id="KYF81706.1"/>
    </source>
</evidence>
<gene>
    <name evidence="1" type="ORF">BE17_33055</name>
</gene>
<sequence length="199" mass="21369">MAAPPLSVLLSSQSSGEPREKRLRFALGIHGSLDGASAPTLSPAIALFADVWYRTGEVFSPSLRVWFSHARSSTTPIGIAGARFQLTKGRLDVCPVDLPLFASAGITPCATYELGVVHAEADYAFDAPSDFIEHTRPWSTPGLLGRFHIEPTDWLRIEVQGGAMFPTVRDEYVYIPDAATYRIPAVGGFFGAGAGVSFP</sequence>
<organism evidence="1 2">
    <name type="scientific">Sorangium cellulosum</name>
    <name type="common">Polyangium cellulosum</name>
    <dbReference type="NCBI Taxonomy" id="56"/>
    <lineage>
        <taxon>Bacteria</taxon>
        <taxon>Pseudomonadati</taxon>
        <taxon>Myxococcota</taxon>
        <taxon>Polyangia</taxon>
        <taxon>Polyangiales</taxon>
        <taxon>Polyangiaceae</taxon>
        <taxon>Sorangium</taxon>
    </lineage>
</organism>